<feature type="compositionally biased region" description="Basic and acidic residues" evidence="1">
    <location>
        <begin position="421"/>
        <end position="609"/>
    </location>
</feature>
<gene>
    <name evidence="4" type="ORF">CFP56_014828</name>
</gene>
<dbReference type="EMBL" id="PKMF04000233">
    <property type="protein sequence ID" value="KAK7841837.1"/>
    <property type="molecule type" value="Genomic_DNA"/>
</dbReference>
<dbReference type="SMART" id="SM00835">
    <property type="entry name" value="Cupin_1"/>
    <property type="match status" value="2"/>
</dbReference>
<feature type="compositionally biased region" description="Acidic residues" evidence="1">
    <location>
        <begin position="610"/>
        <end position="626"/>
    </location>
</feature>
<keyword evidence="5" id="KW-1185">Reference proteome</keyword>
<feature type="domain" description="Cupin type-1" evidence="3">
    <location>
        <begin position="239"/>
        <end position="393"/>
    </location>
</feature>
<keyword evidence="2" id="KW-0732">Signal</keyword>
<protein>
    <submittedName>
        <fullName evidence="4">Vicilin-like seed storage protein</fullName>
    </submittedName>
</protein>
<dbReference type="Proteomes" id="UP000237347">
    <property type="component" value="Unassembled WGS sequence"/>
</dbReference>
<proteinExistence type="predicted"/>
<evidence type="ECO:0000313" key="5">
    <source>
        <dbReference type="Proteomes" id="UP000237347"/>
    </source>
</evidence>
<evidence type="ECO:0000256" key="1">
    <source>
        <dbReference type="SAM" id="MobiDB-lite"/>
    </source>
</evidence>
<feature type="compositionally biased region" description="Low complexity" evidence="1">
    <location>
        <begin position="627"/>
        <end position="639"/>
    </location>
</feature>
<dbReference type="AlphaFoldDB" id="A0AAW0KRQ6"/>
<dbReference type="CDD" id="cd02245">
    <property type="entry name" value="cupin_7S_vicilin-like_C"/>
    <property type="match status" value="1"/>
</dbReference>
<dbReference type="InterPro" id="IPR014710">
    <property type="entry name" value="RmlC-like_jellyroll"/>
</dbReference>
<evidence type="ECO:0000256" key="2">
    <source>
        <dbReference type="SAM" id="SignalP"/>
    </source>
</evidence>
<feature type="domain" description="Cupin type-1" evidence="3">
    <location>
        <begin position="33"/>
        <end position="187"/>
    </location>
</feature>
<dbReference type="InterPro" id="IPR011051">
    <property type="entry name" value="RmlC_Cupin_sf"/>
</dbReference>
<feature type="region of interest" description="Disordered" evidence="1">
    <location>
        <begin position="421"/>
        <end position="639"/>
    </location>
</feature>
<sequence length="639" mass="75417">MSNKTSFLLLLFLSLSLFLHVNKALKEDASGLEPVVRKDERRQLVVTEYGEVSAIEIGDGARGQYHLQFISLDPNSLFLPVLLHADMVFYVHTGSGRLTWTDTLGEMRRVDLRRGDIYRLKSGSIFYVHSSLQPERLKLRIYAIFTNTDDDLYEPTIGAYSTIGNLLRSFDKEVLKAAFKVSEDLIRKITKGTQPPGIVHAEPTKETETNFWELDDLLLQVFRRGRGGMLCGDNKKKPYNIFDEKPDFENSNGWSLTVTKKNLHLLKGSNIGLFMVNLTKGSMMGPHWNPLATEISIVLRGEGMVRLVCSSTAKKSECNNMRFRVEEGDVFAVPKFHPMAQISFNNESFVFMGFSTTRRKINPQFLAGKSSVFQTLDKRVLALSFNVTNSTVIDQLMNQQPDSVILECCNCAEEEQRLMEEKEAKKREEEKEREEEEKKREEKEREEEEARKREKEEAKREEEEAREEERKEEEKEREAEAKREKEEARKREEEEGGKREEEEARKREEDAKWEQEEAKGEEEERRRRWEEERKKEAREEPMREKREREHKEEETWRREHTREREEDAKREQEEPTRKEEERRGQEEPERETTRKEREEVEEKKRRQEAAEWEEEEARREEEEEWGEALGNGEEQAMMI</sequence>
<dbReference type="PANTHER" id="PTHR31189">
    <property type="entry name" value="OS03G0336100 PROTEIN-RELATED"/>
    <property type="match status" value="1"/>
</dbReference>
<evidence type="ECO:0000259" key="3">
    <source>
        <dbReference type="SMART" id="SM00835"/>
    </source>
</evidence>
<accession>A0AAW0KRQ6</accession>
<dbReference type="PANTHER" id="PTHR31189:SF7">
    <property type="entry name" value="OS03G0197300 PROTEIN"/>
    <property type="match status" value="1"/>
</dbReference>
<feature type="chain" id="PRO_5043317670" evidence="2">
    <location>
        <begin position="25"/>
        <end position="639"/>
    </location>
</feature>
<evidence type="ECO:0000313" key="4">
    <source>
        <dbReference type="EMBL" id="KAK7841837.1"/>
    </source>
</evidence>
<comment type="caution">
    <text evidence="4">The sequence shown here is derived from an EMBL/GenBank/DDBJ whole genome shotgun (WGS) entry which is preliminary data.</text>
</comment>
<name>A0AAW0KRQ6_QUESU</name>
<organism evidence="4 5">
    <name type="scientific">Quercus suber</name>
    <name type="common">Cork oak</name>
    <dbReference type="NCBI Taxonomy" id="58331"/>
    <lineage>
        <taxon>Eukaryota</taxon>
        <taxon>Viridiplantae</taxon>
        <taxon>Streptophyta</taxon>
        <taxon>Embryophyta</taxon>
        <taxon>Tracheophyta</taxon>
        <taxon>Spermatophyta</taxon>
        <taxon>Magnoliopsida</taxon>
        <taxon>eudicotyledons</taxon>
        <taxon>Gunneridae</taxon>
        <taxon>Pentapetalae</taxon>
        <taxon>rosids</taxon>
        <taxon>fabids</taxon>
        <taxon>Fagales</taxon>
        <taxon>Fagaceae</taxon>
        <taxon>Quercus</taxon>
    </lineage>
</organism>
<dbReference type="InterPro" id="IPR050253">
    <property type="entry name" value="Seed_Storage-Functional"/>
</dbReference>
<dbReference type="Pfam" id="PF00190">
    <property type="entry name" value="Cupin_1"/>
    <property type="match status" value="1"/>
</dbReference>
<feature type="signal peptide" evidence="2">
    <location>
        <begin position="1"/>
        <end position="24"/>
    </location>
</feature>
<reference evidence="4 5" key="1">
    <citation type="journal article" date="2018" name="Sci. Data">
        <title>The draft genome sequence of cork oak.</title>
        <authorList>
            <person name="Ramos A.M."/>
            <person name="Usie A."/>
            <person name="Barbosa P."/>
            <person name="Barros P.M."/>
            <person name="Capote T."/>
            <person name="Chaves I."/>
            <person name="Simoes F."/>
            <person name="Abreu I."/>
            <person name="Carrasquinho I."/>
            <person name="Faro C."/>
            <person name="Guimaraes J.B."/>
            <person name="Mendonca D."/>
            <person name="Nobrega F."/>
            <person name="Rodrigues L."/>
            <person name="Saibo N.J.M."/>
            <person name="Varela M.C."/>
            <person name="Egas C."/>
            <person name="Matos J."/>
            <person name="Miguel C.M."/>
            <person name="Oliveira M.M."/>
            <person name="Ricardo C.P."/>
            <person name="Goncalves S."/>
        </authorList>
    </citation>
    <scope>NUCLEOTIDE SEQUENCE [LARGE SCALE GENOMIC DNA]</scope>
    <source>
        <strain evidence="5">cv. HL8</strain>
    </source>
</reference>
<dbReference type="Gene3D" id="2.60.120.10">
    <property type="entry name" value="Jelly Rolls"/>
    <property type="match status" value="2"/>
</dbReference>
<dbReference type="SUPFAM" id="SSF51182">
    <property type="entry name" value="RmlC-like cupins"/>
    <property type="match status" value="1"/>
</dbReference>
<dbReference type="CDD" id="cd02244">
    <property type="entry name" value="cupin_7S_vicilin-like_N"/>
    <property type="match status" value="1"/>
</dbReference>
<dbReference type="InterPro" id="IPR006045">
    <property type="entry name" value="Cupin_1"/>
</dbReference>